<evidence type="ECO:0000313" key="1">
    <source>
        <dbReference type="EMBL" id="KAI1699862.1"/>
    </source>
</evidence>
<dbReference type="Proteomes" id="UP001201812">
    <property type="component" value="Unassembled WGS sequence"/>
</dbReference>
<reference evidence="1" key="1">
    <citation type="submission" date="2022-01" db="EMBL/GenBank/DDBJ databases">
        <title>Genome Sequence Resource for Two Populations of Ditylenchus destructor, the Migratory Endoparasitic Phytonematode.</title>
        <authorList>
            <person name="Zhang H."/>
            <person name="Lin R."/>
            <person name="Xie B."/>
        </authorList>
    </citation>
    <scope>NUCLEOTIDE SEQUENCE</scope>
    <source>
        <strain evidence="1">BazhouSP</strain>
    </source>
</reference>
<protein>
    <submittedName>
        <fullName evidence="1">Uncharacterized protein</fullName>
    </submittedName>
</protein>
<organism evidence="1 2">
    <name type="scientific">Ditylenchus destructor</name>
    <dbReference type="NCBI Taxonomy" id="166010"/>
    <lineage>
        <taxon>Eukaryota</taxon>
        <taxon>Metazoa</taxon>
        <taxon>Ecdysozoa</taxon>
        <taxon>Nematoda</taxon>
        <taxon>Chromadorea</taxon>
        <taxon>Rhabditida</taxon>
        <taxon>Tylenchina</taxon>
        <taxon>Tylenchomorpha</taxon>
        <taxon>Sphaerularioidea</taxon>
        <taxon>Anguinidae</taxon>
        <taxon>Anguininae</taxon>
        <taxon>Ditylenchus</taxon>
    </lineage>
</organism>
<sequence>MFMPPSKSNIFMQFNIYNEALPPGRRDSMTRYHQPSYTFHSRPPPSYAMFMPPSKDNIFMQFNIYNEALPPAS</sequence>
<comment type="caution">
    <text evidence="1">The sequence shown here is derived from an EMBL/GenBank/DDBJ whole genome shotgun (WGS) entry which is preliminary data.</text>
</comment>
<proteinExistence type="predicted"/>
<accession>A0AAD4MP23</accession>
<gene>
    <name evidence="1" type="ORF">DdX_17063</name>
</gene>
<dbReference type="AlphaFoldDB" id="A0AAD4MP23"/>
<name>A0AAD4MP23_9BILA</name>
<dbReference type="EMBL" id="JAKKPZ010000164">
    <property type="protein sequence ID" value="KAI1699862.1"/>
    <property type="molecule type" value="Genomic_DNA"/>
</dbReference>
<keyword evidence="2" id="KW-1185">Reference proteome</keyword>
<evidence type="ECO:0000313" key="2">
    <source>
        <dbReference type="Proteomes" id="UP001201812"/>
    </source>
</evidence>